<dbReference type="Gene3D" id="1.10.10.60">
    <property type="entry name" value="Homeodomain-like"/>
    <property type="match status" value="1"/>
</dbReference>
<keyword evidence="5 10" id="KW-0804">Transcription</keyword>
<keyword evidence="4 8" id="KW-0371">Homeobox</keyword>
<sequence length="269" mass="30727">MVHLQNSPPENGRLGGFLPCLEKEENGIEDYDPCLHPPEKKRRLTVDQVKYLEKSFEVENKLEPDRKVQLAKDLGLQPRQVAIWFQNRRARYKTKQLEKDYDSLKECYDKLRDDHDRLSKENEKLRLEVESLKGKVPGAEKQSLDVTNSDDPEPTEVPPHTSSISQNVISENVMVIKQEDANSAKSDVFDSESPPCADANLVSLFQPVDSSRVLDQDPSDFSQDDEDDSCRILPPPCLPKLEIESYEDLNADTCNLGSSVDDQTFWFWS</sequence>
<evidence type="ECO:0000256" key="8">
    <source>
        <dbReference type="PROSITE-ProRule" id="PRU00108"/>
    </source>
</evidence>
<evidence type="ECO:0000256" key="3">
    <source>
        <dbReference type="ARBA" id="ARBA00023125"/>
    </source>
</evidence>
<evidence type="ECO:0000256" key="9">
    <source>
        <dbReference type="RuleBase" id="RU000682"/>
    </source>
</evidence>
<evidence type="ECO:0000256" key="1">
    <source>
        <dbReference type="ARBA" id="ARBA00004123"/>
    </source>
</evidence>
<dbReference type="Pfam" id="PF02183">
    <property type="entry name" value="HALZ"/>
    <property type="match status" value="1"/>
</dbReference>
<evidence type="ECO:0000259" key="12">
    <source>
        <dbReference type="PROSITE" id="PS50071"/>
    </source>
</evidence>
<dbReference type="Pfam" id="PF00046">
    <property type="entry name" value="Homeodomain"/>
    <property type="match status" value="1"/>
</dbReference>
<evidence type="ECO:0000256" key="6">
    <source>
        <dbReference type="ARBA" id="ARBA00023242"/>
    </source>
</evidence>
<feature type="DNA-binding region" description="Homeobox" evidence="8">
    <location>
        <begin position="37"/>
        <end position="96"/>
    </location>
</feature>
<dbReference type="OMA" id="ATQVQFL"/>
<comment type="subcellular location">
    <subcellularLocation>
        <location evidence="1 8 9">Nucleus</location>
    </subcellularLocation>
</comment>
<evidence type="ECO:0000256" key="7">
    <source>
        <dbReference type="ARBA" id="ARBA00025748"/>
    </source>
</evidence>
<dbReference type="CDD" id="cd00086">
    <property type="entry name" value="homeodomain"/>
    <property type="match status" value="1"/>
</dbReference>
<dbReference type="AlphaFoldDB" id="A0A175YJS3"/>
<evidence type="ECO:0000256" key="5">
    <source>
        <dbReference type="ARBA" id="ARBA00023163"/>
    </source>
</evidence>
<dbReference type="InterPro" id="IPR009057">
    <property type="entry name" value="Homeodomain-like_sf"/>
</dbReference>
<organism evidence="13">
    <name type="scientific">Daucus carota subsp. sativus</name>
    <name type="common">Carrot</name>
    <dbReference type="NCBI Taxonomy" id="79200"/>
    <lineage>
        <taxon>Eukaryota</taxon>
        <taxon>Viridiplantae</taxon>
        <taxon>Streptophyta</taxon>
        <taxon>Embryophyta</taxon>
        <taxon>Tracheophyta</taxon>
        <taxon>Spermatophyta</taxon>
        <taxon>Magnoliopsida</taxon>
        <taxon>eudicotyledons</taxon>
        <taxon>Gunneridae</taxon>
        <taxon>Pentapetalae</taxon>
        <taxon>asterids</taxon>
        <taxon>campanulids</taxon>
        <taxon>Apiales</taxon>
        <taxon>Apiaceae</taxon>
        <taxon>Apioideae</taxon>
        <taxon>Scandiceae</taxon>
        <taxon>Daucinae</taxon>
        <taxon>Daucus</taxon>
        <taxon>Daucus sect. Daucus</taxon>
    </lineage>
</organism>
<dbReference type="PANTHER" id="PTHR24326:SF606">
    <property type="entry name" value="HOMEOBOX-LEUCINE ZIPPER PROTEIN ATHB-54"/>
    <property type="match status" value="1"/>
</dbReference>
<comment type="similarity">
    <text evidence="7 10">Belongs to the HD-ZIP homeobox family. Class I subfamily.</text>
</comment>
<keyword evidence="3 8" id="KW-0238">DNA-binding</keyword>
<dbReference type="InterPro" id="IPR045224">
    <property type="entry name" value="HDZip_class_I_plant"/>
</dbReference>
<protein>
    <recommendedName>
        <fullName evidence="10">Homeobox-leucine zipper protein</fullName>
    </recommendedName>
    <alternativeName>
        <fullName evidence="10">HD-ZIP protein</fullName>
    </alternativeName>
    <alternativeName>
        <fullName evidence="10">Homeodomain transcription factor</fullName>
    </alternativeName>
</protein>
<dbReference type="SMART" id="SM00389">
    <property type="entry name" value="HOX"/>
    <property type="match status" value="1"/>
</dbReference>
<evidence type="ECO:0000256" key="10">
    <source>
        <dbReference type="RuleBase" id="RU369038"/>
    </source>
</evidence>
<evidence type="ECO:0000313" key="13">
    <source>
        <dbReference type="EMBL" id="KZM83490.1"/>
    </source>
</evidence>
<dbReference type="GO" id="GO:0000981">
    <property type="term" value="F:DNA-binding transcription factor activity, RNA polymerase II-specific"/>
    <property type="evidence" value="ECO:0007669"/>
    <property type="project" value="UniProtKB-UniRule"/>
</dbReference>
<evidence type="ECO:0000256" key="4">
    <source>
        <dbReference type="ARBA" id="ARBA00023155"/>
    </source>
</evidence>
<dbReference type="InterPro" id="IPR003106">
    <property type="entry name" value="Leu_zip_homeo"/>
</dbReference>
<dbReference type="PROSITE" id="PS00027">
    <property type="entry name" value="HOMEOBOX_1"/>
    <property type="match status" value="1"/>
</dbReference>
<dbReference type="GO" id="GO:0045893">
    <property type="term" value="P:positive regulation of DNA-templated transcription"/>
    <property type="evidence" value="ECO:0007669"/>
    <property type="project" value="UniProtKB-ARBA"/>
</dbReference>
<feature type="region of interest" description="Disordered" evidence="11">
    <location>
        <begin position="129"/>
        <end position="168"/>
    </location>
</feature>
<dbReference type="InterPro" id="IPR017970">
    <property type="entry name" value="Homeobox_CS"/>
</dbReference>
<proteinExistence type="inferred from homology"/>
<keyword evidence="2 10" id="KW-0805">Transcription regulation</keyword>
<dbReference type="InterPro" id="IPR000047">
    <property type="entry name" value="HTH_motif"/>
</dbReference>
<dbReference type="SUPFAM" id="SSF46689">
    <property type="entry name" value="Homeodomain-like"/>
    <property type="match status" value="1"/>
</dbReference>
<dbReference type="GO" id="GO:0042802">
    <property type="term" value="F:identical protein binding"/>
    <property type="evidence" value="ECO:0007669"/>
    <property type="project" value="UniProtKB-ARBA"/>
</dbReference>
<dbReference type="PANTHER" id="PTHR24326">
    <property type="entry name" value="HOMEOBOX-LEUCINE ZIPPER PROTEIN"/>
    <property type="match status" value="1"/>
</dbReference>
<evidence type="ECO:0000256" key="2">
    <source>
        <dbReference type="ARBA" id="ARBA00023015"/>
    </source>
</evidence>
<dbReference type="Gramene" id="KZM83490">
    <property type="protein sequence ID" value="KZM83490"/>
    <property type="gene ID" value="DCAR_031059"/>
</dbReference>
<dbReference type="PROSITE" id="PS50071">
    <property type="entry name" value="HOMEOBOX_2"/>
    <property type="match status" value="1"/>
</dbReference>
<dbReference type="FunFam" id="1.10.10.60:FF:000159">
    <property type="entry name" value="Homeobox-leucine zipper protein HAT5"/>
    <property type="match status" value="1"/>
</dbReference>
<dbReference type="InterPro" id="IPR001356">
    <property type="entry name" value="HD"/>
</dbReference>
<evidence type="ECO:0000256" key="11">
    <source>
        <dbReference type="SAM" id="MobiDB-lite"/>
    </source>
</evidence>
<gene>
    <name evidence="13" type="ORF">DCAR_031059</name>
</gene>
<comment type="function">
    <text evidence="10">Transcription factor.</text>
</comment>
<accession>A0A175YJS3</accession>
<comment type="caution">
    <text evidence="13">The sequence shown here is derived from an EMBL/GenBank/DDBJ whole genome shotgun (WGS) entry which is preliminary data.</text>
</comment>
<feature type="region of interest" description="Disordered" evidence="11">
    <location>
        <begin position="209"/>
        <end position="232"/>
    </location>
</feature>
<dbReference type="GO" id="GO:0043565">
    <property type="term" value="F:sequence-specific DNA binding"/>
    <property type="evidence" value="ECO:0007669"/>
    <property type="project" value="InterPro"/>
</dbReference>
<feature type="domain" description="Homeobox" evidence="12">
    <location>
        <begin position="35"/>
        <end position="95"/>
    </location>
</feature>
<dbReference type="GO" id="GO:0005634">
    <property type="term" value="C:nucleus"/>
    <property type="evidence" value="ECO:0007669"/>
    <property type="project" value="UniProtKB-SubCell"/>
</dbReference>
<keyword evidence="6 8" id="KW-0539">Nucleus</keyword>
<reference evidence="13" key="1">
    <citation type="journal article" date="2016" name="Nat. Genet.">
        <title>A high-quality carrot genome assembly provides new insights into carotenoid accumulation and asterid genome evolution.</title>
        <authorList>
            <person name="Iorizzo M."/>
            <person name="Ellison S."/>
            <person name="Senalik D."/>
            <person name="Zeng P."/>
            <person name="Satapoomin P."/>
            <person name="Huang J."/>
            <person name="Bowman M."/>
            <person name="Iovene M."/>
            <person name="Sanseverino W."/>
            <person name="Cavagnaro P."/>
            <person name="Yildiz M."/>
            <person name="Macko-Podgorni A."/>
            <person name="Moranska E."/>
            <person name="Grzebelus E."/>
            <person name="Grzebelus D."/>
            <person name="Ashrafi H."/>
            <person name="Zheng Z."/>
            <person name="Cheng S."/>
            <person name="Spooner D."/>
            <person name="Van Deynze A."/>
            <person name="Simon P."/>
        </authorList>
    </citation>
    <scope>NUCLEOTIDE SEQUENCE [LARGE SCALE GENOMIC DNA]</scope>
    <source>
        <tissue evidence="13">Leaf</tissue>
    </source>
</reference>
<dbReference type="PRINTS" id="PR00031">
    <property type="entry name" value="HTHREPRESSR"/>
</dbReference>
<name>A0A175YJS3_DAUCS</name>
<dbReference type="EMBL" id="LNRQ01000009">
    <property type="protein sequence ID" value="KZM83490.1"/>
    <property type="molecule type" value="Genomic_DNA"/>
</dbReference>